<evidence type="ECO:0000313" key="2">
    <source>
        <dbReference type="EMBL" id="RIA55034.1"/>
    </source>
</evidence>
<reference evidence="2" key="1">
    <citation type="submission" date="2018-08" db="EMBL/GenBank/DDBJ databases">
        <title>Genomic Encyclopedia of Archaeal and Bacterial Type Strains, Phase II (KMG-II): from individual species to whole genera.</title>
        <authorList>
            <person name="Goeker M."/>
        </authorList>
    </citation>
    <scope>NUCLEOTIDE SEQUENCE [LARGE SCALE GENOMIC DNA]</scope>
    <source>
        <strain evidence="2">DSM 5002</strain>
    </source>
</reference>
<sequence length="168" mass="18362">MADITRRVFDEGHRRKFLVVLDETPECETALSFAAARAERTGGGLVLLFVIEPGSFQHWLAVEEAQREEGLSKAQAVFRLYTRKLKYWGLDELPREQIVREGDKADEIRRVIEEDKDIAVLTLGASADPSGPGPLVTTLAAGAGAGSFPIPITIVPGNLTYEEIKGIA</sequence>
<feature type="domain" description="UspA" evidence="1">
    <location>
        <begin position="14"/>
        <end position="125"/>
    </location>
</feature>
<evidence type="ECO:0000259" key="1">
    <source>
        <dbReference type="Pfam" id="PF00582"/>
    </source>
</evidence>
<dbReference type="AlphaFoldDB" id="A0A397QA85"/>
<dbReference type="SUPFAM" id="SSF52402">
    <property type="entry name" value="Adenine nucleotide alpha hydrolases-like"/>
    <property type="match status" value="1"/>
</dbReference>
<dbReference type="Gene3D" id="3.40.50.620">
    <property type="entry name" value="HUPs"/>
    <property type="match status" value="1"/>
</dbReference>
<comment type="caution">
    <text evidence="2">The sequence shown here is derived from an EMBL/GenBank/DDBJ whole genome shotgun (WGS) entry which is preliminary data.</text>
</comment>
<proteinExistence type="predicted"/>
<name>A0A397QA85_9HYPH</name>
<dbReference type="RefSeq" id="WP_119059992.1">
    <property type="nucleotide sequence ID" value="NZ_QXDF01000001.1"/>
</dbReference>
<gene>
    <name evidence="2" type="ORF">BXY53_0084</name>
</gene>
<dbReference type="EMBL" id="QXDF01000001">
    <property type="protein sequence ID" value="RIA55034.1"/>
    <property type="molecule type" value="Genomic_DNA"/>
</dbReference>
<evidence type="ECO:0000313" key="3">
    <source>
        <dbReference type="Proteomes" id="UP000266273"/>
    </source>
</evidence>
<keyword evidence="3" id="KW-1185">Reference proteome</keyword>
<accession>A0A397QA85</accession>
<dbReference type="InterPro" id="IPR014729">
    <property type="entry name" value="Rossmann-like_a/b/a_fold"/>
</dbReference>
<dbReference type="InterPro" id="IPR006016">
    <property type="entry name" value="UspA"/>
</dbReference>
<dbReference type="Proteomes" id="UP000266273">
    <property type="component" value="Unassembled WGS sequence"/>
</dbReference>
<protein>
    <submittedName>
        <fullName evidence="2">Universal stress protein family protein</fullName>
    </submittedName>
</protein>
<organism evidence="2 3">
    <name type="scientific">Dichotomicrobium thermohalophilum</name>
    <dbReference type="NCBI Taxonomy" id="933063"/>
    <lineage>
        <taxon>Bacteria</taxon>
        <taxon>Pseudomonadati</taxon>
        <taxon>Pseudomonadota</taxon>
        <taxon>Alphaproteobacteria</taxon>
        <taxon>Hyphomicrobiales</taxon>
        <taxon>Hyphomicrobiaceae</taxon>
        <taxon>Dichotomicrobium</taxon>
    </lineage>
</organism>
<dbReference type="Pfam" id="PF00582">
    <property type="entry name" value="Usp"/>
    <property type="match status" value="1"/>
</dbReference>
<dbReference type="CDD" id="cd00293">
    <property type="entry name" value="USP-like"/>
    <property type="match status" value="1"/>
</dbReference>
<dbReference type="OrthoDB" id="9813682at2"/>